<accession>A0AAQ4DYU1</accession>
<evidence type="ECO:0000313" key="2">
    <source>
        <dbReference type="EMBL" id="KAK8767631.1"/>
    </source>
</evidence>
<name>A0AAQ4DYU1_AMBAM</name>
<feature type="compositionally biased region" description="Low complexity" evidence="1">
    <location>
        <begin position="106"/>
        <end position="145"/>
    </location>
</feature>
<dbReference type="PRINTS" id="PR01217">
    <property type="entry name" value="PRICHEXTENSN"/>
</dbReference>
<sequence length="307" mass="33314">MSDKDRSRHPSGGKDPDPKKSEESTPTRATELTPRRRRSTSETPPRQPPSPAEPTSSPKSPSGGSKLSIKRLSLFRKSGSYKSVPTEGSPKKQPRPSSTPPKKETSSVQESSFSIPPSTSTSASTSGAEPEPGPSTSGSSGAGPSKRPLSSYSRKELDALAAYINLHAYPQRVQGKEEYLGLDQGNYLLFYPYNVAPPKQPPSKQPVKKTPPKTSQSKTTPPKTLDLPKTTQPKTTPPKSTLDPDDGAVPSTSGTSEYETYQMHYGRPLVVTLPPESPPPPSQPPAPEETEEERMRRPRRKGEPRRP</sequence>
<feature type="compositionally biased region" description="Low complexity" evidence="1">
    <location>
        <begin position="212"/>
        <end position="241"/>
    </location>
</feature>
<feature type="compositionally biased region" description="Polar residues" evidence="1">
    <location>
        <begin position="250"/>
        <end position="259"/>
    </location>
</feature>
<evidence type="ECO:0000256" key="1">
    <source>
        <dbReference type="SAM" id="MobiDB-lite"/>
    </source>
</evidence>
<dbReference type="EMBL" id="JARKHS020025298">
    <property type="protein sequence ID" value="KAK8767631.1"/>
    <property type="molecule type" value="Genomic_DNA"/>
</dbReference>
<feature type="compositionally biased region" description="Low complexity" evidence="1">
    <location>
        <begin position="53"/>
        <end position="66"/>
    </location>
</feature>
<protein>
    <submittedName>
        <fullName evidence="2">Uncharacterized protein</fullName>
    </submittedName>
</protein>
<feature type="compositionally biased region" description="Basic residues" evidence="1">
    <location>
        <begin position="296"/>
        <end position="307"/>
    </location>
</feature>
<feature type="region of interest" description="Disordered" evidence="1">
    <location>
        <begin position="192"/>
        <end position="307"/>
    </location>
</feature>
<dbReference type="AlphaFoldDB" id="A0AAQ4DYU1"/>
<dbReference type="Proteomes" id="UP001321473">
    <property type="component" value="Unassembled WGS sequence"/>
</dbReference>
<evidence type="ECO:0000313" key="3">
    <source>
        <dbReference type="Proteomes" id="UP001321473"/>
    </source>
</evidence>
<reference evidence="2 3" key="1">
    <citation type="journal article" date="2023" name="Arcadia Sci">
        <title>De novo assembly of a long-read Amblyomma americanum tick genome.</title>
        <authorList>
            <person name="Chou S."/>
            <person name="Poskanzer K.E."/>
            <person name="Rollins M."/>
            <person name="Thuy-Boun P.S."/>
        </authorList>
    </citation>
    <scope>NUCLEOTIDE SEQUENCE [LARGE SCALE GENOMIC DNA]</scope>
    <source>
        <strain evidence="2">F_SG_1</strain>
        <tissue evidence="2">Salivary glands</tissue>
    </source>
</reference>
<organism evidence="2 3">
    <name type="scientific">Amblyomma americanum</name>
    <name type="common">Lone star tick</name>
    <dbReference type="NCBI Taxonomy" id="6943"/>
    <lineage>
        <taxon>Eukaryota</taxon>
        <taxon>Metazoa</taxon>
        <taxon>Ecdysozoa</taxon>
        <taxon>Arthropoda</taxon>
        <taxon>Chelicerata</taxon>
        <taxon>Arachnida</taxon>
        <taxon>Acari</taxon>
        <taxon>Parasitiformes</taxon>
        <taxon>Ixodida</taxon>
        <taxon>Ixodoidea</taxon>
        <taxon>Ixodidae</taxon>
        <taxon>Amblyomminae</taxon>
        <taxon>Amblyomma</taxon>
    </lineage>
</organism>
<feature type="compositionally biased region" description="Basic and acidic residues" evidence="1">
    <location>
        <begin position="1"/>
        <end position="25"/>
    </location>
</feature>
<feature type="region of interest" description="Disordered" evidence="1">
    <location>
        <begin position="1"/>
        <end position="151"/>
    </location>
</feature>
<keyword evidence="3" id="KW-1185">Reference proteome</keyword>
<comment type="caution">
    <text evidence="2">The sequence shown here is derived from an EMBL/GenBank/DDBJ whole genome shotgun (WGS) entry which is preliminary data.</text>
</comment>
<proteinExistence type="predicted"/>
<gene>
    <name evidence="2" type="ORF">V5799_005596</name>
</gene>
<feature type="compositionally biased region" description="Pro residues" evidence="1">
    <location>
        <begin position="275"/>
        <end position="287"/>
    </location>
</feature>